<feature type="transmembrane region" description="Helical" evidence="10">
    <location>
        <begin position="424"/>
        <end position="442"/>
    </location>
</feature>
<gene>
    <name evidence="13" type="ORF">FXF49_08745</name>
</gene>
<evidence type="ECO:0000256" key="6">
    <source>
        <dbReference type="ARBA" id="ARBA00022748"/>
    </source>
</evidence>
<evidence type="ECO:0000259" key="11">
    <source>
        <dbReference type="Pfam" id="PF01578"/>
    </source>
</evidence>
<dbReference type="GO" id="GO:0015232">
    <property type="term" value="F:heme transmembrane transporter activity"/>
    <property type="evidence" value="ECO:0007669"/>
    <property type="project" value="InterPro"/>
</dbReference>
<proteinExistence type="inferred from homology"/>
<dbReference type="Pfam" id="PF01578">
    <property type="entry name" value="Cytochrom_C_asm"/>
    <property type="match status" value="1"/>
</dbReference>
<dbReference type="InterPro" id="IPR002541">
    <property type="entry name" value="Cyt_c_assembly"/>
</dbReference>
<evidence type="ECO:0000256" key="5">
    <source>
        <dbReference type="ARBA" id="ARBA00022692"/>
    </source>
</evidence>
<dbReference type="AlphaFoldDB" id="A0A5D0MNW4"/>
<dbReference type="PRINTS" id="PR01410">
    <property type="entry name" value="CCBIOGENESIS"/>
</dbReference>
<sequence length="659" mass="74067">MEVIGQLSILLAFGFSIYATIVYTVGISRRNAALILSGRGAAFSVAFLVVLSSVLLWYGFLDGAYNIKYVYGYSSNDLPLIYKLTAFWAGNKGSLLLWELLLAVYTAVIALKLRKIYNKYIANATVVLLIINIFFLGLLAFIANPFETYNFTPPDGSGLNPMLQNPGMVFHPLTLYLGYVGVSVPFAFAISALITKRTDDWWIRNTRKWAVWAWVFLSLGNILGGIWAYVELGWGGYWAWDPVENSSFIPWLILTAYIHSVIIQERKNMLKIWNVSLVIFAFLATLFGTFLTRSGVFASVHSFSDSPLGFYFLMFMLLVLIVSLGLMFSRIGHLTSGKEFESYVSKESSFLFNNLFLVGGAFAVFLGTVFPIISEVLRGVKVSVSVPWYNQIMAPILLGVVLLMGICPLIAWHKSSKRNFKVNFLLPIILSLIFFGVIFYMLKGENLYAAIGFTICFFAFFTTVQEFVKGMFARSKITGEMPLKSLVLMVMKNRRRYGGYVVHIGIILITFGIIGSQVFSQEMKTRLAVGQKAEIGNYEILYKGLEKNEIQNGTVIYANLAVFKNNKFITTAKPEKVFYSNSERPFSEVSIHSTLKEDLYIVLQNWLDGGRAADFMFKINPLVVWMWIGSFILTVGGLLALWPGKGSQLNPKMYEEVSS</sequence>
<feature type="transmembrane region" description="Helical" evidence="10">
    <location>
        <begin position="95"/>
        <end position="113"/>
    </location>
</feature>
<dbReference type="PRINTS" id="PR01411">
    <property type="entry name" value="CCMFBIOGNSIS"/>
</dbReference>
<evidence type="ECO:0000256" key="3">
    <source>
        <dbReference type="ARBA" id="ARBA00022475"/>
    </source>
</evidence>
<feature type="transmembrane region" description="Helical" evidence="10">
    <location>
        <begin position="248"/>
        <end position="263"/>
    </location>
</feature>
<feature type="transmembrane region" description="Helical" evidence="10">
    <location>
        <begin position="350"/>
        <end position="372"/>
    </location>
</feature>
<dbReference type="RefSeq" id="WP_303701523.1">
    <property type="nucleotide sequence ID" value="NZ_VSIV01000226.1"/>
</dbReference>
<feature type="transmembrane region" description="Helical" evidence="10">
    <location>
        <begin position="209"/>
        <end position="228"/>
    </location>
</feature>
<reference evidence="13 14" key="1">
    <citation type="submission" date="2019-08" db="EMBL/GenBank/DDBJ databases">
        <title>Genomic characterization of a novel candidate phylum (ARYD3) from a high temperature, high salinity tertiary oil reservoir in north central Oklahoma, USA.</title>
        <authorList>
            <person name="Youssef N.H."/>
            <person name="Yadav A."/>
            <person name="Elshahed M.S."/>
        </authorList>
    </citation>
    <scope>NUCLEOTIDE SEQUENCE [LARGE SCALE GENOMIC DNA]</scope>
    <source>
        <strain evidence="13">ARYD1</strain>
    </source>
</reference>
<evidence type="ECO:0000256" key="8">
    <source>
        <dbReference type="ARBA" id="ARBA00023136"/>
    </source>
</evidence>
<feature type="domain" description="Cytochrome c assembly protein" evidence="11">
    <location>
        <begin position="92"/>
        <end position="294"/>
    </location>
</feature>
<keyword evidence="13" id="KW-0456">Lyase</keyword>
<comment type="similarity">
    <text evidence="2">Belongs to the CcmF/CycK/Ccl1/NrfE/CcsA family.</text>
</comment>
<evidence type="ECO:0000313" key="13">
    <source>
        <dbReference type="EMBL" id="TYB32958.1"/>
    </source>
</evidence>
<feature type="transmembrane region" description="Helical" evidence="10">
    <location>
        <begin position="308"/>
        <end position="329"/>
    </location>
</feature>
<dbReference type="GO" id="GO:0005886">
    <property type="term" value="C:plasma membrane"/>
    <property type="evidence" value="ECO:0007669"/>
    <property type="project" value="UniProtKB-SubCell"/>
</dbReference>
<keyword evidence="7 10" id="KW-1133">Transmembrane helix</keyword>
<dbReference type="PANTHER" id="PTHR43653:SF1">
    <property type="entry name" value="CYTOCHROME C-TYPE BIOGENESIS PROTEIN CCMF"/>
    <property type="match status" value="1"/>
</dbReference>
<dbReference type="InterPro" id="IPR003567">
    <property type="entry name" value="Cyt_c_biogenesis"/>
</dbReference>
<evidence type="ECO:0000256" key="4">
    <source>
        <dbReference type="ARBA" id="ARBA00022519"/>
    </source>
</evidence>
<evidence type="ECO:0000259" key="12">
    <source>
        <dbReference type="Pfam" id="PF16327"/>
    </source>
</evidence>
<feature type="transmembrane region" description="Helical" evidence="10">
    <location>
        <begin position="6"/>
        <end position="28"/>
    </location>
</feature>
<feature type="transmembrane region" description="Helical" evidence="10">
    <location>
        <begin position="275"/>
        <end position="296"/>
    </location>
</feature>
<evidence type="ECO:0000313" key="14">
    <source>
        <dbReference type="Proteomes" id="UP000323337"/>
    </source>
</evidence>
<feature type="transmembrane region" description="Helical" evidence="10">
    <location>
        <begin position="40"/>
        <end position="60"/>
    </location>
</feature>
<accession>A0A5D0MNW4</accession>
<feature type="transmembrane region" description="Helical" evidence="10">
    <location>
        <begin position="448"/>
        <end position="468"/>
    </location>
</feature>
<dbReference type="PANTHER" id="PTHR43653">
    <property type="entry name" value="CYTOCHROME C ASSEMBLY PROTEIN-RELATED"/>
    <property type="match status" value="1"/>
</dbReference>
<name>A0A5D0MNW4_FLESI</name>
<dbReference type="Pfam" id="PF16327">
    <property type="entry name" value="CcmF_C"/>
    <property type="match status" value="1"/>
</dbReference>
<dbReference type="InterPro" id="IPR003568">
    <property type="entry name" value="Cyt_c_biogenesis_CcmF"/>
</dbReference>
<keyword evidence="3" id="KW-1003">Cell membrane</keyword>
<dbReference type="EMBL" id="VSIV01000226">
    <property type="protein sequence ID" value="TYB32958.1"/>
    <property type="molecule type" value="Genomic_DNA"/>
</dbReference>
<comment type="caution">
    <text evidence="13">The sequence shown here is derived from an EMBL/GenBank/DDBJ whole genome shotgun (WGS) entry which is preliminary data.</text>
</comment>
<comment type="function">
    <text evidence="9">Required for the biogenesis of c-type cytochromes. Possible subunit of a heme lyase.</text>
</comment>
<keyword evidence="5 10" id="KW-0812">Transmembrane</keyword>
<evidence type="ECO:0000256" key="1">
    <source>
        <dbReference type="ARBA" id="ARBA00004429"/>
    </source>
</evidence>
<dbReference type="GO" id="GO:0017004">
    <property type="term" value="P:cytochrome complex assembly"/>
    <property type="evidence" value="ECO:0007669"/>
    <property type="project" value="UniProtKB-KW"/>
</dbReference>
<dbReference type="InterPro" id="IPR032523">
    <property type="entry name" value="CcmF_C"/>
</dbReference>
<feature type="transmembrane region" description="Helical" evidence="10">
    <location>
        <begin position="173"/>
        <end position="194"/>
    </location>
</feature>
<feature type="transmembrane region" description="Helical" evidence="10">
    <location>
        <begin position="392"/>
        <end position="412"/>
    </location>
</feature>
<evidence type="ECO:0000256" key="10">
    <source>
        <dbReference type="SAM" id="Phobius"/>
    </source>
</evidence>
<feature type="transmembrane region" description="Helical" evidence="10">
    <location>
        <begin position="120"/>
        <end position="143"/>
    </location>
</feature>
<evidence type="ECO:0000256" key="2">
    <source>
        <dbReference type="ARBA" id="ARBA00009186"/>
    </source>
</evidence>
<evidence type="ECO:0000256" key="9">
    <source>
        <dbReference type="ARBA" id="ARBA00037230"/>
    </source>
</evidence>
<evidence type="ECO:0000256" key="7">
    <source>
        <dbReference type="ARBA" id="ARBA00022989"/>
    </source>
</evidence>
<dbReference type="Proteomes" id="UP000323337">
    <property type="component" value="Unassembled WGS sequence"/>
</dbReference>
<dbReference type="GO" id="GO:0020037">
    <property type="term" value="F:heme binding"/>
    <property type="evidence" value="ECO:0007669"/>
    <property type="project" value="InterPro"/>
</dbReference>
<keyword evidence="8 10" id="KW-0472">Membrane</keyword>
<feature type="transmembrane region" description="Helical" evidence="10">
    <location>
        <begin position="497"/>
        <end position="519"/>
    </location>
</feature>
<protein>
    <submittedName>
        <fullName evidence="13">Heme lyase CcmF/NrfE family subunit</fullName>
    </submittedName>
</protein>
<organism evidence="13 14">
    <name type="scientific">Flexistipes sinusarabici</name>
    <dbReference type="NCBI Taxonomy" id="2352"/>
    <lineage>
        <taxon>Bacteria</taxon>
        <taxon>Pseudomonadati</taxon>
        <taxon>Deferribacterota</taxon>
        <taxon>Deferribacteres</taxon>
        <taxon>Deferribacterales</taxon>
        <taxon>Flexistipitaceae</taxon>
        <taxon>Flexistipes</taxon>
    </lineage>
</organism>
<dbReference type="GO" id="GO:0016829">
    <property type="term" value="F:lyase activity"/>
    <property type="evidence" value="ECO:0007669"/>
    <property type="project" value="UniProtKB-KW"/>
</dbReference>
<feature type="transmembrane region" description="Helical" evidence="10">
    <location>
        <begin position="622"/>
        <end position="642"/>
    </location>
</feature>
<keyword evidence="4" id="KW-0997">Cell inner membrane</keyword>
<comment type="subcellular location">
    <subcellularLocation>
        <location evidence="1">Cell inner membrane</location>
        <topology evidence="1">Multi-pass membrane protein</topology>
    </subcellularLocation>
</comment>
<feature type="domain" description="Cytochrome c-type biogenesis protein CcmF C-terminal" evidence="12">
    <location>
        <begin position="313"/>
        <end position="641"/>
    </location>
</feature>
<keyword evidence="6" id="KW-0201">Cytochrome c-type biogenesis</keyword>